<dbReference type="Proteomes" id="UP001556367">
    <property type="component" value="Unassembled WGS sequence"/>
</dbReference>
<accession>A0ABR3J071</accession>
<evidence type="ECO:0000313" key="2">
    <source>
        <dbReference type="EMBL" id="KAL0949008.1"/>
    </source>
</evidence>
<comment type="caution">
    <text evidence="2">The sequence shown here is derived from an EMBL/GenBank/DDBJ whole genome shotgun (WGS) entry which is preliminary data.</text>
</comment>
<reference evidence="3" key="1">
    <citation type="submission" date="2024-06" db="EMBL/GenBank/DDBJ databases">
        <title>Multi-omics analyses provide insights into the biosynthesis of the anticancer antibiotic pleurotin in Hohenbuehelia grisea.</title>
        <authorList>
            <person name="Weaver J.A."/>
            <person name="Alberti F."/>
        </authorList>
    </citation>
    <scope>NUCLEOTIDE SEQUENCE [LARGE SCALE GENOMIC DNA]</scope>
    <source>
        <strain evidence="3">T-177</strain>
    </source>
</reference>
<keyword evidence="1" id="KW-1133">Transmembrane helix</keyword>
<evidence type="ECO:0000256" key="1">
    <source>
        <dbReference type="SAM" id="Phobius"/>
    </source>
</evidence>
<keyword evidence="3" id="KW-1185">Reference proteome</keyword>
<keyword evidence="1" id="KW-0472">Membrane</keyword>
<organism evidence="2 3">
    <name type="scientific">Hohenbuehelia grisea</name>
    <dbReference type="NCBI Taxonomy" id="104357"/>
    <lineage>
        <taxon>Eukaryota</taxon>
        <taxon>Fungi</taxon>
        <taxon>Dikarya</taxon>
        <taxon>Basidiomycota</taxon>
        <taxon>Agaricomycotina</taxon>
        <taxon>Agaricomycetes</taxon>
        <taxon>Agaricomycetidae</taxon>
        <taxon>Agaricales</taxon>
        <taxon>Pleurotineae</taxon>
        <taxon>Pleurotaceae</taxon>
        <taxon>Hohenbuehelia</taxon>
    </lineage>
</organism>
<proteinExistence type="predicted"/>
<feature type="transmembrane region" description="Helical" evidence="1">
    <location>
        <begin position="39"/>
        <end position="66"/>
    </location>
</feature>
<evidence type="ECO:0000313" key="3">
    <source>
        <dbReference type="Proteomes" id="UP001556367"/>
    </source>
</evidence>
<protein>
    <submittedName>
        <fullName evidence="2">Uncharacterized protein</fullName>
    </submittedName>
</protein>
<name>A0ABR3J071_9AGAR</name>
<dbReference type="EMBL" id="JASNQZ010000012">
    <property type="protein sequence ID" value="KAL0949008.1"/>
    <property type="molecule type" value="Genomic_DNA"/>
</dbReference>
<gene>
    <name evidence="2" type="ORF">HGRIS_009107</name>
</gene>
<sequence>MANTNEPIKLADDHPLVPILERYGREHGRFITHLDRSPVVLKMFTFAIAPLLFNTLLACILIWRLYSTGNFYAPFLISTEIGLLRTRDHEDQTLFWKVINVGVDIFLWKSIAPLLMRFATGHLWLRLRWGFRPTEIVFRQPSGWRAMMMQASAGSRSVEENRKALTESVMKAIDPGFLASNVGYNTRKDIWVLEYVATCAAYSLLAKGEVEEQLFEVSVWERQEDGWTVWEAWRLFDPDLGQAVAKIFQEKVIALGKAHLLEKWEQIRIDFQSQPQESIMPFQEASRALFESEGVDYNALWAEAQLAYTTPANSGPTESG</sequence>
<keyword evidence="1" id="KW-0812">Transmembrane</keyword>